<accession>A0A1C3K481</accession>
<dbReference type="SMART" id="SM00922">
    <property type="entry name" value="MR_MLE"/>
    <property type="match status" value="1"/>
</dbReference>
<dbReference type="PANTHER" id="PTHR48080:SF2">
    <property type="entry name" value="D-GALACTONATE DEHYDRATASE"/>
    <property type="match status" value="1"/>
</dbReference>
<dbReference type="Gene3D" id="3.30.390.10">
    <property type="entry name" value="Enolase-like, N-terminal domain"/>
    <property type="match status" value="1"/>
</dbReference>
<evidence type="ECO:0000313" key="5">
    <source>
        <dbReference type="Proteomes" id="UP000078558"/>
    </source>
</evidence>
<dbReference type="CDD" id="cd03316">
    <property type="entry name" value="MR_like"/>
    <property type="match status" value="1"/>
</dbReference>
<dbReference type="InterPro" id="IPR013341">
    <property type="entry name" value="Mandelate_racemase_N_dom"/>
</dbReference>
<gene>
    <name evidence="3" type="ORF">ODI_04092</name>
    <name evidence="4" type="ORF">ODI_R0294</name>
</gene>
<dbReference type="Gene3D" id="3.20.20.120">
    <property type="entry name" value="Enolase-like C-terminal domain"/>
    <property type="match status" value="1"/>
</dbReference>
<dbReference type="STRING" id="1851544.ODI_04092"/>
<dbReference type="Proteomes" id="UP000078558">
    <property type="component" value="Chromosome I"/>
</dbReference>
<evidence type="ECO:0000313" key="3">
    <source>
        <dbReference type="EMBL" id="SBT26319.1"/>
    </source>
</evidence>
<proteinExistence type="predicted"/>
<dbReference type="PANTHER" id="PTHR48080">
    <property type="entry name" value="D-GALACTONATE DEHYDRATASE-RELATED"/>
    <property type="match status" value="1"/>
</dbReference>
<dbReference type="GO" id="GO:0016829">
    <property type="term" value="F:lyase activity"/>
    <property type="evidence" value="ECO:0007669"/>
    <property type="project" value="UniProtKB-KW"/>
</dbReference>
<dbReference type="GO" id="GO:0018849">
    <property type="term" value="F:muconate cycloisomerase activity"/>
    <property type="evidence" value="ECO:0007669"/>
    <property type="project" value="UniProtKB-EC"/>
</dbReference>
<sequence>MPSAKLTFMFNPHRAAATSRMKIVRIEAHHLANIPIQPPPFRKKPDVEHALVVEIETSDGHIGYSMGGYTHPVIVDFINRHAAPLLTGEDARNIERLTARFHRHSVIRFMGRAYLSALALVDIALWDLRGKALGVPVHQLLGGARDKVPVYITHGAAYGGETAYTPEELAAEARHLAELGNVFLKNTVGRQAVPDPDDDYIRMRAMREAVGPDVKLAMDGNARMTVGQAIRLCKLTEELNISFLEEPIIDNEPGQLRELRAHTAIPIAAAENHKYSARDLLVNDAVDILQPNVTNDGGYTAGLRIGMLAQAFNRPLGHGNGSGPHNIALQAGLANGGLVEYHFHKWMAYNAVFAHVPQPENGYLAVPQEPGLGLNPKPGLIEEYKVRERVSVLATQPGAI</sequence>
<name>A0A1C3K481_9BURK</name>
<evidence type="ECO:0000256" key="1">
    <source>
        <dbReference type="ARBA" id="ARBA00023239"/>
    </source>
</evidence>
<dbReference type="SFLD" id="SFLDS00001">
    <property type="entry name" value="Enolase"/>
    <property type="match status" value="1"/>
</dbReference>
<protein>
    <submittedName>
        <fullName evidence="3">Muconate cycloisomerase</fullName>
        <ecNumber evidence="3">5.5.1.1</ecNumber>
    </submittedName>
</protein>
<dbReference type="SUPFAM" id="SSF51604">
    <property type="entry name" value="Enolase C-terminal domain-like"/>
    <property type="match status" value="1"/>
</dbReference>
<evidence type="ECO:0000313" key="4">
    <source>
        <dbReference type="EMBL" id="SOE46436.1"/>
    </source>
</evidence>
<evidence type="ECO:0000259" key="2">
    <source>
        <dbReference type="SMART" id="SM00922"/>
    </source>
</evidence>
<dbReference type="Pfam" id="PF02746">
    <property type="entry name" value="MR_MLE_N"/>
    <property type="match status" value="1"/>
</dbReference>
<dbReference type="SUPFAM" id="SSF54826">
    <property type="entry name" value="Enolase N-terminal domain-like"/>
    <property type="match status" value="1"/>
</dbReference>
<dbReference type="EMBL" id="LT907988">
    <property type="protein sequence ID" value="SOE46436.1"/>
    <property type="molecule type" value="Genomic_DNA"/>
</dbReference>
<dbReference type="InterPro" id="IPR034593">
    <property type="entry name" value="DgoD-like"/>
</dbReference>
<dbReference type="KEGG" id="odi:ODI_R0294"/>
<keyword evidence="1" id="KW-0456">Lyase</keyword>
<dbReference type="InterPro" id="IPR013342">
    <property type="entry name" value="Mandelate_racemase_C"/>
</dbReference>
<feature type="domain" description="Mandelate racemase/muconate lactonizing enzyme C-terminal" evidence="2">
    <location>
        <begin position="166"/>
        <end position="266"/>
    </location>
</feature>
<reference evidence="3 5" key="1">
    <citation type="submission" date="2016-06" db="EMBL/GenBank/DDBJ databases">
        <authorList>
            <person name="Kjaerup R.B."/>
            <person name="Dalgaard T.S."/>
            <person name="Juul-Madsen H.R."/>
        </authorList>
    </citation>
    <scope>NUCLEOTIDE SEQUENCE [LARGE SCALE GENOMIC DNA]</scope>
    <source>
        <strain evidence="3">Orrdi1</strain>
    </source>
</reference>
<keyword evidence="3" id="KW-0413">Isomerase</keyword>
<dbReference type="InterPro" id="IPR029017">
    <property type="entry name" value="Enolase-like_N"/>
</dbReference>
<dbReference type="InterPro" id="IPR029065">
    <property type="entry name" value="Enolase_C-like"/>
</dbReference>
<dbReference type="EC" id="5.5.1.1" evidence="3"/>
<organism evidence="3 5">
    <name type="scientific">Orrella dioscoreae</name>
    <dbReference type="NCBI Taxonomy" id="1851544"/>
    <lineage>
        <taxon>Bacteria</taxon>
        <taxon>Pseudomonadati</taxon>
        <taxon>Pseudomonadota</taxon>
        <taxon>Betaproteobacteria</taxon>
        <taxon>Burkholderiales</taxon>
        <taxon>Alcaligenaceae</taxon>
        <taxon>Orrella</taxon>
    </lineage>
</organism>
<reference evidence="4 5" key="2">
    <citation type="submission" date="2017-08" db="EMBL/GenBank/DDBJ databases">
        <authorList>
            <person name="de Groot N.N."/>
        </authorList>
    </citation>
    <scope>NUCLEOTIDE SEQUENCE [LARGE SCALE GENOMIC DNA]</scope>
    <source>
        <strain evidence="4">Orrdi1</strain>
    </source>
</reference>
<keyword evidence="5" id="KW-1185">Reference proteome</keyword>
<dbReference type="InterPro" id="IPR036849">
    <property type="entry name" value="Enolase-like_C_sf"/>
</dbReference>
<dbReference type="AlphaFoldDB" id="A0A1C3K481"/>
<dbReference type="EMBL" id="FLRC01000033">
    <property type="protein sequence ID" value="SBT26319.1"/>
    <property type="molecule type" value="Genomic_DNA"/>
</dbReference>
<dbReference type="Pfam" id="PF13378">
    <property type="entry name" value="MR_MLE_C"/>
    <property type="match status" value="1"/>
</dbReference>